<dbReference type="PANTHER" id="PTHR31965:SF1">
    <property type="entry name" value="TRANSMEMBRANE PROTEIN 42"/>
    <property type="match status" value="1"/>
</dbReference>
<reference evidence="4" key="2">
    <citation type="submission" date="2025-08" db="UniProtKB">
        <authorList>
            <consortium name="RefSeq"/>
        </authorList>
    </citation>
    <scope>IDENTIFICATION</scope>
    <source>
        <tissue evidence="4">Leaf</tissue>
    </source>
</reference>
<accession>A0ABM0VTJ7</accession>
<dbReference type="GeneID" id="104741692"/>
<keyword evidence="2" id="KW-0812">Transmembrane</keyword>
<keyword evidence="2" id="KW-1133">Transmembrane helix</keyword>
<gene>
    <name evidence="4" type="primary">LOC104741692</name>
</gene>
<protein>
    <submittedName>
        <fullName evidence="4">Uncharacterized protein LOC104741692</fullName>
    </submittedName>
</protein>
<dbReference type="SUPFAM" id="SSF103481">
    <property type="entry name" value="Multidrug resistance efflux transporter EmrE"/>
    <property type="match status" value="1"/>
</dbReference>
<evidence type="ECO:0000256" key="2">
    <source>
        <dbReference type="SAM" id="Phobius"/>
    </source>
</evidence>
<evidence type="ECO:0000256" key="1">
    <source>
        <dbReference type="ARBA" id="ARBA00004141"/>
    </source>
</evidence>
<organism evidence="3 4">
    <name type="scientific">Camelina sativa</name>
    <name type="common">False flax</name>
    <name type="synonym">Myagrum sativum</name>
    <dbReference type="NCBI Taxonomy" id="90675"/>
    <lineage>
        <taxon>Eukaryota</taxon>
        <taxon>Viridiplantae</taxon>
        <taxon>Streptophyta</taxon>
        <taxon>Embryophyta</taxon>
        <taxon>Tracheophyta</taxon>
        <taxon>Spermatophyta</taxon>
        <taxon>Magnoliopsida</taxon>
        <taxon>eudicotyledons</taxon>
        <taxon>Gunneridae</taxon>
        <taxon>Pentapetalae</taxon>
        <taxon>rosids</taxon>
        <taxon>malvids</taxon>
        <taxon>Brassicales</taxon>
        <taxon>Brassicaceae</taxon>
        <taxon>Camelineae</taxon>
        <taxon>Camelina</taxon>
    </lineage>
</organism>
<evidence type="ECO:0000313" key="3">
    <source>
        <dbReference type="Proteomes" id="UP000694864"/>
    </source>
</evidence>
<sequence length="183" mass="20753">MAYIRSYWVFFVLTLFSSAFNLAFFFFFYFFSNFRFDAFKLVRLKSTGNKIGNCSNRRFESMADVQLKQRRGYIWAIAAGLNAALAAISAKFFSSLVIKYGLVVMCNVVMWACYVNSLRALSSLQATVTNFAANFLSSGLAGLFLFQESLSFRWFAGALSITIGVLILSKSSVDKKIIKRKRR</sequence>
<dbReference type="RefSeq" id="XP_010460901.1">
    <property type="nucleotide sequence ID" value="XM_010462599.2"/>
</dbReference>
<feature type="transmembrane region" description="Helical" evidence="2">
    <location>
        <begin position="152"/>
        <end position="173"/>
    </location>
</feature>
<proteinExistence type="predicted"/>
<comment type="subcellular location">
    <subcellularLocation>
        <location evidence="1">Membrane</location>
        <topology evidence="1">Multi-pass membrane protein</topology>
    </subcellularLocation>
</comment>
<dbReference type="InterPro" id="IPR039632">
    <property type="entry name" value="TMEM42"/>
</dbReference>
<dbReference type="InterPro" id="IPR037185">
    <property type="entry name" value="EmrE-like"/>
</dbReference>
<dbReference type="Proteomes" id="UP000694864">
    <property type="component" value="Chromosome 14"/>
</dbReference>
<keyword evidence="2" id="KW-0472">Membrane</keyword>
<keyword evidence="3" id="KW-1185">Reference proteome</keyword>
<name>A0ABM0VTJ7_CAMSA</name>
<evidence type="ECO:0000313" key="4">
    <source>
        <dbReference type="RefSeq" id="XP_010460901.1"/>
    </source>
</evidence>
<feature type="transmembrane region" description="Helical" evidence="2">
    <location>
        <begin position="72"/>
        <end position="90"/>
    </location>
</feature>
<dbReference type="PANTHER" id="PTHR31965">
    <property type="entry name" value="TRANSMEMBRANE PROTEIN 42"/>
    <property type="match status" value="1"/>
</dbReference>
<reference evidence="3" key="1">
    <citation type="journal article" date="2014" name="Nat. Commun.">
        <title>The emerging biofuel crop Camelina sativa retains a highly undifferentiated hexaploid genome structure.</title>
        <authorList>
            <person name="Kagale S."/>
            <person name="Koh C."/>
            <person name="Nixon J."/>
            <person name="Bollina V."/>
            <person name="Clarke W.E."/>
            <person name="Tuteja R."/>
            <person name="Spillane C."/>
            <person name="Robinson S.J."/>
            <person name="Links M.G."/>
            <person name="Clarke C."/>
            <person name="Higgins E.E."/>
            <person name="Huebert T."/>
            <person name="Sharpe A.G."/>
            <person name="Parkin I.A."/>
        </authorList>
    </citation>
    <scope>NUCLEOTIDE SEQUENCE [LARGE SCALE GENOMIC DNA]</scope>
    <source>
        <strain evidence="3">cv. DH55</strain>
    </source>
</reference>
<feature type="transmembrane region" description="Helical" evidence="2">
    <location>
        <begin position="6"/>
        <end position="31"/>
    </location>
</feature>
<feature type="transmembrane region" description="Helical" evidence="2">
    <location>
        <begin position="96"/>
        <end position="115"/>
    </location>
</feature>